<dbReference type="PROSITE" id="PS51197">
    <property type="entry name" value="HTH_RRF2_2"/>
    <property type="match status" value="1"/>
</dbReference>
<evidence type="ECO:0000313" key="5">
    <source>
        <dbReference type="Proteomes" id="UP001141183"/>
    </source>
</evidence>
<name>A0A9X4B0T2_9CLOT</name>
<evidence type="ECO:0000313" key="4">
    <source>
        <dbReference type="EMBL" id="MDC4238776.1"/>
    </source>
</evidence>
<evidence type="ECO:0000256" key="2">
    <source>
        <dbReference type="ARBA" id="ARBA00034078"/>
    </source>
</evidence>
<gene>
    <name evidence="4" type="ORF">NE398_01125</name>
</gene>
<dbReference type="GO" id="GO:0003677">
    <property type="term" value="F:DNA binding"/>
    <property type="evidence" value="ECO:0007669"/>
    <property type="project" value="UniProtKB-KW"/>
</dbReference>
<evidence type="ECO:0000256" key="1">
    <source>
        <dbReference type="ARBA" id="ARBA00023125"/>
    </source>
</evidence>
<dbReference type="PANTHER" id="PTHR33221:SF4">
    <property type="entry name" value="HTH-TYPE TRANSCRIPTIONAL REPRESSOR NSRR"/>
    <property type="match status" value="1"/>
</dbReference>
<dbReference type="GO" id="GO:0003700">
    <property type="term" value="F:DNA-binding transcription factor activity"/>
    <property type="evidence" value="ECO:0007669"/>
    <property type="project" value="TreeGrafter"/>
</dbReference>
<dbReference type="GO" id="GO:0005829">
    <property type="term" value="C:cytosol"/>
    <property type="evidence" value="ECO:0007669"/>
    <property type="project" value="TreeGrafter"/>
</dbReference>
<dbReference type="InterPro" id="IPR036388">
    <property type="entry name" value="WH-like_DNA-bd_sf"/>
</dbReference>
<dbReference type="InterPro" id="IPR036390">
    <property type="entry name" value="WH_DNA-bd_sf"/>
</dbReference>
<dbReference type="Proteomes" id="UP001141183">
    <property type="component" value="Unassembled WGS sequence"/>
</dbReference>
<dbReference type="SUPFAM" id="SSF46785">
    <property type="entry name" value="Winged helix' DNA-binding domain"/>
    <property type="match status" value="1"/>
</dbReference>
<accession>A0A9X4B0T2</accession>
<dbReference type="Gene3D" id="1.10.10.10">
    <property type="entry name" value="Winged helix-like DNA-binding domain superfamily/Winged helix DNA-binding domain"/>
    <property type="match status" value="1"/>
</dbReference>
<comment type="cofactor">
    <cofactor evidence="2">
        <name>[2Fe-2S] cluster</name>
        <dbReference type="ChEBI" id="CHEBI:190135"/>
    </cofactor>
</comment>
<keyword evidence="5" id="KW-1185">Reference proteome</keyword>
<organism evidence="4 5">
    <name type="scientific">Clostridium tertium</name>
    <dbReference type="NCBI Taxonomy" id="1559"/>
    <lineage>
        <taxon>Bacteria</taxon>
        <taxon>Bacillati</taxon>
        <taxon>Bacillota</taxon>
        <taxon>Clostridia</taxon>
        <taxon>Eubacteriales</taxon>
        <taxon>Clostridiaceae</taxon>
        <taxon>Clostridium</taxon>
    </lineage>
</organism>
<keyword evidence="1" id="KW-0238">DNA-binding</keyword>
<reference evidence="4" key="1">
    <citation type="submission" date="2022-05" db="EMBL/GenBank/DDBJ databases">
        <title>Draft genome sequence of Clostridium tertium strain CP3 isolated from Peru.</title>
        <authorList>
            <person name="Hurtado R."/>
            <person name="Lima L."/>
            <person name="Sousa T."/>
            <person name="Jaiswal A.K."/>
            <person name="Tiwari S."/>
            <person name="Maturrano L."/>
            <person name="Brenig B."/>
            <person name="Azevedo V."/>
        </authorList>
    </citation>
    <scope>NUCLEOTIDE SEQUENCE</scope>
    <source>
        <strain evidence="4">CP3</strain>
    </source>
</reference>
<dbReference type="InterPro" id="IPR000944">
    <property type="entry name" value="Tscrpt_reg_Rrf2"/>
</dbReference>
<proteinExistence type="predicted"/>
<evidence type="ECO:0000256" key="3">
    <source>
        <dbReference type="ARBA" id="ARBA00040173"/>
    </source>
</evidence>
<protein>
    <recommendedName>
        <fullName evidence="3">HTH-type transcriptional regulator NsrR</fullName>
    </recommendedName>
</protein>
<dbReference type="EMBL" id="JAMRYU010000001">
    <property type="protein sequence ID" value="MDC4238776.1"/>
    <property type="molecule type" value="Genomic_DNA"/>
</dbReference>
<dbReference type="NCBIfam" id="TIGR00738">
    <property type="entry name" value="rrf2_super"/>
    <property type="match status" value="1"/>
</dbReference>
<sequence length="132" mass="15028">MYLSKFTDYSFRALVYLAENRDKLCTVEELAKKLEISEHHLKKIIHKLAKTDLVISMKGRTGGLKLGLEPQDINLGEVVRITEDNLNIAQCFSKEDCCPFITSGCKLKGIMNESLSAFLHEFSRYTLQDLLV</sequence>
<dbReference type="PANTHER" id="PTHR33221">
    <property type="entry name" value="WINGED HELIX-TURN-HELIX TRANSCRIPTIONAL REGULATOR, RRF2 FAMILY"/>
    <property type="match status" value="1"/>
</dbReference>
<comment type="caution">
    <text evidence="4">The sequence shown here is derived from an EMBL/GenBank/DDBJ whole genome shotgun (WGS) entry which is preliminary data.</text>
</comment>
<dbReference type="GeneID" id="93042345"/>
<dbReference type="RefSeq" id="WP_008680155.1">
    <property type="nucleotide sequence ID" value="NZ_BAAACM010000002.1"/>
</dbReference>
<dbReference type="Pfam" id="PF02082">
    <property type="entry name" value="Rrf2"/>
    <property type="match status" value="1"/>
</dbReference>
<dbReference type="AlphaFoldDB" id="A0A9X4B0T2"/>